<dbReference type="SUPFAM" id="SSF55909">
    <property type="entry name" value="Pentein"/>
    <property type="match status" value="1"/>
</dbReference>
<evidence type="ECO:0000259" key="1">
    <source>
        <dbReference type="Pfam" id="PF03068"/>
    </source>
</evidence>
<dbReference type="GeneID" id="63852243"/>
<organism evidence="2 3">
    <name type="scientific">Cucurbitaria berberidis CBS 394.84</name>
    <dbReference type="NCBI Taxonomy" id="1168544"/>
    <lineage>
        <taxon>Eukaryota</taxon>
        <taxon>Fungi</taxon>
        <taxon>Dikarya</taxon>
        <taxon>Ascomycota</taxon>
        <taxon>Pezizomycotina</taxon>
        <taxon>Dothideomycetes</taxon>
        <taxon>Pleosporomycetidae</taxon>
        <taxon>Pleosporales</taxon>
        <taxon>Pleosporineae</taxon>
        <taxon>Cucurbitariaceae</taxon>
        <taxon>Cucurbitaria</taxon>
    </lineage>
</organism>
<gene>
    <name evidence="2" type="ORF">K460DRAFT_377632</name>
</gene>
<dbReference type="InterPro" id="IPR004303">
    <property type="entry name" value="PAD"/>
</dbReference>
<dbReference type="Gene3D" id="3.75.10.10">
    <property type="entry name" value="L-arginine/glycine Amidinotransferase, Chain A"/>
    <property type="match status" value="1"/>
</dbReference>
<comment type="caution">
    <text evidence="2">The sequence shown here is derived from an EMBL/GenBank/DDBJ whole genome shotgun (WGS) entry which is preliminary data.</text>
</comment>
<name>A0A9P4GIW3_9PLEO</name>
<dbReference type="GO" id="GO:0004668">
    <property type="term" value="F:protein-arginine deiminase activity"/>
    <property type="evidence" value="ECO:0007669"/>
    <property type="project" value="InterPro"/>
</dbReference>
<evidence type="ECO:0000313" key="3">
    <source>
        <dbReference type="Proteomes" id="UP000800039"/>
    </source>
</evidence>
<reference evidence="2" key="1">
    <citation type="submission" date="2020-01" db="EMBL/GenBank/DDBJ databases">
        <authorList>
            <consortium name="DOE Joint Genome Institute"/>
            <person name="Haridas S."/>
            <person name="Albert R."/>
            <person name="Binder M."/>
            <person name="Bloem J."/>
            <person name="Labutti K."/>
            <person name="Salamov A."/>
            <person name="Andreopoulos B."/>
            <person name="Baker S.E."/>
            <person name="Barry K."/>
            <person name="Bills G."/>
            <person name="Bluhm B.H."/>
            <person name="Cannon C."/>
            <person name="Castanera R."/>
            <person name="Culley D.E."/>
            <person name="Daum C."/>
            <person name="Ezra D."/>
            <person name="Gonzalez J.B."/>
            <person name="Henrissat B."/>
            <person name="Kuo A."/>
            <person name="Liang C."/>
            <person name="Lipzen A."/>
            <person name="Lutzoni F."/>
            <person name="Magnuson J."/>
            <person name="Mondo S."/>
            <person name="Nolan M."/>
            <person name="Ohm R."/>
            <person name="Pangilinan J."/>
            <person name="Park H.-J."/>
            <person name="Ramirez L."/>
            <person name="Alfaro M."/>
            <person name="Sun H."/>
            <person name="Tritt A."/>
            <person name="Yoshinaga Y."/>
            <person name="Zwiers L.-H."/>
            <person name="Turgeon B.G."/>
            <person name="Goodwin S.B."/>
            <person name="Spatafora J.W."/>
            <person name="Crous P.W."/>
            <person name="Grigoriev I.V."/>
        </authorList>
    </citation>
    <scope>NUCLEOTIDE SEQUENCE</scope>
    <source>
        <strain evidence="2">CBS 394.84</strain>
    </source>
</reference>
<dbReference type="GO" id="GO:0005509">
    <property type="term" value="F:calcium ion binding"/>
    <property type="evidence" value="ECO:0007669"/>
    <property type="project" value="InterPro"/>
</dbReference>
<dbReference type="EMBL" id="ML976616">
    <property type="protein sequence ID" value="KAF1846420.1"/>
    <property type="molecule type" value="Genomic_DNA"/>
</dbReference>
<dbReference type="PANTHER" id="PTHR10837">
    <property type="entry name" value="PEPTIDYLARGININE DEIMINASE"/>
    <property type="match status" value="1"/>
</dbReference>
<dbReference type="OrthoDB" id="5102063at2759"/>
<evidence type="ECO:0000313" key="2">
    <source>
        <dbReference type="EMBL" id="KAF1846420.1"/>
    </source>
</evidence>
<accession>A0A9P4GIW3</accession>
<dbReference type="SUPFAM" id="SSF110083">
    <property type="entry name" value="Peptidylarginine deiminase Pad4, middle domain"/>
    <property type="match status" value="1"/>
</dbReference>
<proteinExistence type="predicted"/>
<dbReference type="InterPro" id="IPR036556">
    <property type="entry name" value="PAD_central_sf"/>
</dbReference>
<sequence length="640" mass="71236">MSLRMPDDQTRPRTADDKIDKSNQKQLLYGIRITSRGGRVEMKMGAEDCTHGLDETGAANLYAFKANIRADVNRDGIVDISGTSDCVGKAKWTNERGAIFLPNIGDTNRRCSIIRPPLIDKELVACNDASDDIQRAPQHLAPLRTVPLTDISDSATGCISIPDLKQRPLTRIFHKQEGNWEIVRNEHTFTASQLRSGLHFGIDARDTRRPDVWDGRATVSFKVQDGSETSIDEVELRVAPVIVHNHLDKVQQLLSVAGDEANMPWQHHFAQNLKLETNSLNLPEPFLFKGKDDPWVQDFLKPGYTSMPGPDGPIGLRVHLRSSQDSRVAGRQVFECLRDTGVGAVQQLGGARDEINSMGNLECTPPFEFNGKKWPAGRIIMGRHGPYEPHILPYLHAQEVQDPILLDTAWLYVGHVDEFVQFVPSKTDRGWAVMVADPEAALKMLQDFQKAGYGDVTWYSRKTDAPIDGVTLETCTDENYGSLSVPVPEKTINEFLSDPEFTTKNTEAAKRIKANVDVLKTEIGISDADIHHLPILFYNVNRNEVPDNGPRAADEELACIAAHPATINGVVLTGFGTYLAPNPWGPVINGKDIIAETTESIYENLGWKVRFLDSWNSHHAFGGEVHCGTNTIREMGKQWW</sequence>
<dbReference type="RefSeq" id="XP_040788983.1">
    <property type="nucleotide sequence ID" value="XM_040934992.1"/>
</dbReference>
<feature type="domain" description="Protein-arginine deiminase C-terminal" evidence="1">
    <location>
        <begin position="230"/>
        <end position="640"/>
    </location>
</feature>
<dbReference type="Pfam" id="PF03068">
    <property type="entry name" value="PAD"/>
    <property type="match status" value="1"/>
</dbReference>
<dbReference type="Proteomes" id="UP000800039">
    <property type="component" value="Unassembled WGS sequence"/>
</dbReference>
<dbReference type="AlphaFoldDB" id="A0A9P4GIW3"/>
<dbReference type="GO" id="GO:0005737">
    <property type="term" value="C:cytoplasm"/>
    <property type="evidence" value="ECO:0007669"/>
    <property type="project" value="InterPro"/>
</dbReference>
<dbReference type="PANTHER" id="PTHR10837:SF8">
    <property type="entry name" value="PROTEIN-ARGININE DEIMINASE"/>
    <property type="match status" value="1"/>
</dbReference>
<dbReference type="InterPro" id="IPR013530">
    <property type="entry name" value="PAD_C"/>
</dbReference>
<keyword evidence="3" id="KW-1185">Reference proteome</keyword>
<protein>
    <submittedName>
        <fullName evidence="2">Arginine deiminase type-3</fullName>
    </submittedName>
</protein>